<dbReference type="InterPro" id="IPR004616">
    <property type="entry name" value="Leu/Phe-tRNA_Trfase"/>
</dbReference>
<evidence type="ECO:0000256" key="3">
    <source>
        <dbReference type="ARBA" id="ARBA00023315"/>
    </source>
</evidence>
<dbReference type="GO" id="GO:0008914">
    <property type="term" value="F:leucyl-tRNA--protein transferase activity"/>
    <property type="evidence" value="ECO:0007669"/>
    <property type="project" value="UniProtKB-UniRule"/>
</dbReference>
<protein>
    <recommendedName>
        <fullName evidence="4">Leucyl/phenylalanyl-tRNA--protein transferase</fullName>
        <ecNumber evidence="4">2.3.2.6</ecNumber>
    </recommendedName>
    <alternativeName>
        <fullName evidence="4">L/F-transferase</fullName>
    </alternativeName>
    <alternativeName>
        <fullName evidence="4">Leucyltransferase</fullName>
    </alternativeName>
    <alternativeName>
        <fullName evidence="4">Phenyalanyltransferase</fullName>
    </alternativeName>
</protein>
<evidence type="ECO:0000256" key="4">
    <source>
        <dbReference type="HAMAP-Rule" id="MF_00688"/>
    </source>
</evidence>
<accession>A0AAU7UFH7</accession>
<name>A0AAU7UFH7_9DEIO</name>
<dbReference type="Pfam" id="PF03588">
    <property type="entry name" value="Leu_Phe_trans"/>
    <property type="match status" value="1"/>
</dbReference>
<organism evidence="5">
    <name type="scientific">Deinococcus sonorensis KR-87</name>
    <dbReference type="NCBI Taxonomy" id="694439"/>
    <lineage>
        <taxon>Bacteria</taxon>
        <taxon>Thermotogati</taxon>
        <taxon>Deinococcota</taxon>
        <taxon>Deinococci</taxon>
        <taxon>Deinococcales</taxon>
        <taxon>Deinococcaceae</taxon>
        <taxon>Deinococcus</taxon>
    </lineage>
</organism>
<dbReference type="InterPro" id="IPR016181">
    <property type="entry name" value="Acyl_CoA_acyltransferase"/>
</dbReference>
<sequence>MPAAQHFLQHPDPLTREVARQYAQGAFLMDNGDGLQWYSVRRRALVPLDERLHVPRRLERLLPRFQLSVDVAFEAVLAGCRNREETWISDELAELYLHLHGTGLVHSFESWQDGELAGGVLGLSLGGAFIGESMFHHLTHGSNAALIGLSRHLRGQGYLLLDAQIQNPHLARFGTYEVSARAYQEQLTAALQVDTEL</sequence>
<dbReference type="GO" id="GO:0030163">
    <property type="term" value="P:protein catabolic process"/>
    <property type="evidence" value="ECO:0007669"/>
    <property type="project" value="UniProtKB-UniRule"/>
</dbReference>
<dbReference type="InterPro" id="IPR042203">
    <property type="entry name" value="Leu/Phe-tRNA_Trfase_C"/>
</dbReference>
<dbReference type="EMBL" id="CP158299">
    <property type="protein sequence ID" value="XBV87175.1"/>
    <property type="molecule type" value="Genomic_DNA"/>
</dbReference>
<keyword evidence="2 4" id="KW-0808">Transferase</keyword>
<reference evidence="5" key="1">
    <citation type="submission" date="2024-06" db="EMBL/GenBank/DDBJ databases">
        <title>Draft Genome Sequence of Deinococcus sonorensis Type Strain KR-87, a Biofilm Producing Representative of the Genus Deinococcus.</title>
        <authorList>
            <person name="Boren L.S."/>
            <person name="Grosso R.A."/>
            <person name="Hugenberg-Cox A.N."/>
            <person name="Hill J.T.E."/>
            <person name="Albert C.M."/>
            <person name="Tuohy J.M."/>
        </authorList>
    </citation>
    <scope>NUCLEOTIDE SEQUENCE</scope>
    <source>
        <strain evidence="5">KR-87</strain>
    </source>
</reference>
<dbReference type="PANTHER" id="PTHR30098">
    <property type="entry name" value="LEUCYL/PHENYLALANYL-TRNA--PROTEIN TRANSFERASE"/>
    <property type="match status" value="1"/>
</dbReference>
<comment type="function">
    <text evidence="4">Functions in the N-end rule pathway of protein degradation where it conjugates Leu, Phe and, less efficiently, Met from aminoacyl-tRNAs to the N-termini of proteins containing an N-terminal arginine or lysine.</text>
</comment>
<comment type="catalytic activity">
    <reaction evidence="4">
        <text>N-terminal L-lysyl-[protein] + L-leucyl-tRNA(Leu) = N-terminal L-leucyl-L-lysyl-[protein] + tRNA(Leu) + H(+)</text>
        <dbReference type="Rhea" id="RHEA:12340"/>
        <dbReference type="Rhea" id="RHEA-COMP:9613"/>
        <dbReference type="Rhea" id="RHEA-COMP:9622"/>
        <dbReference type="Rhea" id="RHEA-COMP:12670"/>
        <dbReference type="Rhea" id="RHEA-COMP:12671"/>
        <dbReference type="ChEBI" id="CHEBI:15378"/>
        <dbReference type="ChEBI" id="CHEBI:65249"/>
        <dbReference type="ChEBI" id="CHEBI:78442"/>
        <dbReference type="ChEBI" id="CHEBI:78494"/>
        <dbReference type="ChEBI" id="CHEBI:133043"/>
        <dbReference type="EC" id="2.3.2.6"/>
    </reaction>
</comment>
<dbReference type="GO" id="GO:0005737">
    <property type="term" value="C:cytoplasm"/>
    <property type="evidence" value="ECO:0007669"/>
    <property type="project" value="UniProtKB-SubCell"/>
</dbReference>
<dbReference type="SUPFAM" id="SSF55729">
    <property type="entry name" value="Acyl-CoA N-acyltransferases (Nat)"/>
    <property type="match status" value="1"/>
</dbReference>
<dbReference type="RefSeq" id="WP_350245307.1">
    <property type="nucleotide sequence ID" value="NZ_CP158299.1"/>
</dbReference>
<comment type="catalytic activity">
    <reaction evidence="4">
        <text>N-terminal L-arginyl-[protein] + L-leucyl-tRNA(Leu) = N-terminal L-leucyl-L-arginyl-[protein] + tRNA(Leu) + H(+)</text>
        <dbReference type="Rhea" id="RHEA:50416"/>
        <dbReference type="Rhea" id="RHEA-COMP:9613"/>
        <dbReference type="Rhea" id="RHEA-COMP:9622"/>
        <dbReference type="Rhea" id="RHEA-COMP:12672"/>
        <dbReference type="Rhea" id="RHEA-COMP:12673"/>
        <dbReference type="ChEBI" id="CHEBI:15378"/>
        <dbReference type="ChEBI" id="CHEBI:64719"/>
        <dbReference type="ChEBI" id="CHEBI:78442"/>
        <dbReference type="ChEBI" id="CHEBI:78494"/>
        <dbReference type="ChEBI" id="CHEBI:133044"/>
        <dbReference type="EC" id="2.3.2.6"/>
    </reaction>
</comment>
<comment type="similarity">
    <text evidence="4">Belongs to the L/F-transferase family.</text>
</comment>
<comment type="catalytic activity">
    <reaction evidence="4">
        <text>L-phenylalanyl-tRNA(Phe) + an N-terminal L-alpha-aminoacyl-[protein] = an N-terminal L-phenylalanyl-L-alpha-aminoacyl-[protein] + tRNA(Phe)</text>
        <dbReference type="Rhea" id="RHEA:43632"/>
        <dbReference type="Rhea" id="RHEA-COMP:9668"/>
        <dbReference type="Rhea" id="RHEA-COMP:9699"/>
        <dbReference type="Rhea" id="RHEA-COMP:10636"/>
        <dbReference type="Rhea" id="RHEA-COMP:10637"/>
        <dbReference type="ChEBI" id="CHEBI:78442"/>
        <dbReference type="ChEBI" id="CHEBI:78531"/>
        <dbReference type="ChEBI" id="CHEBI:78597"/>
        <dbReference type="ChEBI" id="CHEBI:83561"/>
        <dbReference type="EC" id="2.3.2.6"/>
    </reaction>
</comment>
<dbReference type="Gene3D" id="3.40.630.70">
    <property type="entry name" value="Leucyl/phenylalanyl-tRNA-protein transferase, C-terminal domain"/>
    <property type="match status" value="1"/>
</dbReference>
<keyword evidence="1 4" id="KW-0963">Cytoplasm</keyword>
<evidence type="ECO:0000256" key="1">
    <source>
        <dbReference type="ARBA" id="ARBA00022490"/>
    </source>
</evidence>
<keyword evidence="3 4" id="KW-0012">Acyltransferase</keyword>
<dbReference type="NCBIfam" id="TIGR00667">
    <property type="entry name" value="aat"/>
    <property type="match status" value="1"/>
</dbReference>
<comment type="subcellular location">
    <subcellularLocation>
        <location evidence="4">Cytoplasm</location>
    </subcellularLocation>
</comment>
<proteinExistence type="inferred from homology"/>
<evidence type="ECO:0000313" key="5">
    <source>
        <dbReference type="EMBL" id="XBV87175.1"/>
    </source>
</evidence>
<gene>
    <name evidence="4 5" type="primary">aat</name>
    <name evidence="5" type="ORF">ABOD76_18890</name>
</gene>
<dbReference type="HAMAP" id="MF_00688">
    <property type="entry name" value="Leu_Phe_trans"/>
    <property type="match status" value="1"/>
</dbReference>
<dbReference type="AlphaFoldDB" id="A0AAU7UFH7"/>
<dbReference type="KEGG" id="dsc:ABOD76_18890"/>
<dbReference type="PANTHER" id="PTHR30098:SF2">
    <property type="entry name" value="LEUCYL_PHENYLALANYL-TRNA--PROTEIN TRANSFERASE"/>
    <property type="match status" value="1"/>
</dbReference>
<dbReference type="EC" id="2.3.2.6" evidence="4"/>
<evidence type="ECO:0000256" key="2">
    <source>
        <dbReference type="ARBA" id="ARBA00022679"/>
    </source>
</evidence>